<evidence type="ECO:0000256" key="1">
    <source>
        <dbReference type="ARBA" id="ARBA00009921"/>
    </source>
</evidence>
<keyword evidence="3 6" id="KW-0378">Hydrolase</keyword>
<evidence type="ECO:0000313" key="9">
    <source>
        <dbReference type="Proteomes" id="UP000181985"/>
    </source>
</evidence>
<dbReference type="PANTHER" id="PTHR11046">
    <property type="entry name" value="OLIGORIBONUCLEASE, MITOCHONDRIAL"/>
    <property type="match status" value="1"/>
</dbReference>
<proteinExistence type="inferred from homology"/>
<evidence type="ECO:0000256" key="2">
    <source>
        <dbReference type="ARBA" id="ARBA00022722"/>
    </source>
</evidence>
<organism evidence="8 9">
    <name type="scientific">Halomonas aestuarii</name>
    <dbReference type="NCBI Taxonomy" id="1897729"/>
    <lineage>
        <taxon>Bacteria</taxon>
        <taxon>Pseudomonadati</taxon>
        <taxon>Pseudomonadota</taxon>
        <taxon>Gammaproteobacteria</taxon>
        <taxon>Oceanospirillales</taxon>
        <taxon>Halomonadaceae</taxon>
        <taxon>Halomonas</taxon>
    </lineage>
</organism>
<feature type="active site" evidence="6">
    <location>
        <position position="138"/>
    </location>
</feature>
<evidence type="ECO:0000256" key="4">
    <source>
        <dbReference type="ARBA" id="ARBA00022839"/>
    </source>
</evidence>
<dbReference type="GO" id="GO:0000175">
    <property type="term" value="F:3'-5'-RNA exonuclease activity"/>
    <property type="evidence" value="ECO:0007669"/>
    <property type="project" value="InterPro"/>
</dbReference>
<gene>
    <name evidence="6" type="primary">orn</name>
    <name evidence="8" type="ORF">BOX17_03205</name>
</gene>
<dbReference type="InterPro" id="IPR012337">
    <property type="entry name" value="RNaseH-like_sf"/>
</dbReference>
<evidence type="ECO:0000313" key="8">
    <source>
        <dbReference type="EMBL" id="APE30049.1"/>
    </source>
</evidence>
<keyword evidence="2 6" id="KW-0540">Nuclease</keyword>
<dbReference type="EMBL" id="CP018139">
    <property type="protein sequence ID" value="APE30049.1"/>
    <property type="molecule type" value="Genomic_DNA"/>
</dbReference>
<dbReference type="NCBIfam" id="NF003765">
    <property type="entry name" value="PRK05359.1"/>
    <property type="match status" value="1"/>
</dbReference>
<dbReference type="GO" id="GO:0006259">
    <property type="term" value="P:DNA metabolic process"/>
    <property type="evidence" value="ECO:0007669"/>
    <property type="project" value="UniProtKB-ARBA"/>
</dbReference>
<evidence type="ECO:0000259" key="7">
    <source>
        <dbReference type="SMART" id="SM00479"/>
    </source>
</evidence>
<evidence type="ECO:0000256" key="6">
    <source>
        <dbReference type="HAMAP-Rule" id="MF_00045"/>
    </source>
</evidence>
<dbReference type="InterPro" id="IPR022894">
    <property type="entry name" value="Oligoribonuclease"/>
</dbReference>
<dbReference type="GO" id="GO:0005737">
    <property type="term" value="C:cytoplasm"/>
    <property type="evidence" value="ECO:0007669"/>
    <property type="project" value="UniProtKB-SubCell"/>
</dbReference>
<sequence length="199" mass="22701">MTEHAKPAPQDPRRHRLIWIDLEMTGLDPDRERIIEIATLVTDEDLNTVAEGPVIAVHQPDALLTAMDEWNTRTHGASGLVQRVRESRVGTAEAERQTLEFLKAHVEAGASPMCGNSIHQDRRFLEREMPELLAFFHYRNLDVSTLKELAKRWNPGALAGFQKRNVHLAMDDIRESIAELAHYRTTFLKAADERSDEEE</sequence>
<protein>
    <recommendedName>
        <fullName evidence="5 6">Oligoribonuclease</fullName>
        <ecNumber evidence="6">3.1.-.-</ecNumber>
    </recommendedName>
</protein>
<keyword evidence="4 6" id="KW-0269">Exonuclease</keyword>
<dbReference type="KEGG" id="hsi:BOX17_03205"/>
<dbReference type="Proteomes" id="UP000181985">
    <property type="component" value="Chromosome"/>
</dbReference>
<dbReference type="Gene3D" id="3.30.420.10">
    <property type="entry name" value="Ribonuclease H-like superfamily/Ribonuclease H"/>
    <property type="match status" value="1"/>
</dbReference>
<dbReference type="RefSeq" id="WP_071942036.1">
    <property type="nucleotide sequence ID" value="NZ_CP018139.1"/>
</dbReference>
<dbReference type="AlphaFoldDB" id="A0A1J0VDE6"/>
<comment type="subcellular location">
    <subcellularLocation>
        <location evidence="6">Cytoplasm</location>
    </subcellularLocation>
</comment>
<dbReference type="PANTHER" id="PTHR11046:SF0">
    <property type="entry name" value="OLIGORIBONUCLEASE, MITOCHONDRIAL"/>
    <property type="match status" value="1"/>
</dbReference>
<dbReference type="SUPFAM" id="SSF53098">
    <property type="entry name" value="Ribonuclease H-like"/>
    <property type="match status" value="1"/>
</dbReference>
<evidence type="ECO:0000256" key="3">
    <source>
        <dbReference type="ARBA" id="ARBA00022801"/>
    </source>
</evidence>
<evidence type="ECO:0000256" key="5">
    <source>
        <dbReference type="ARBA" id="ARBA00070964"/>
    </source>
</evidence>
<comment type="similarity">
    <text evidence="1 6">Belongs to the oligoribonuclease family.</text>
</comment>
<name>A0A1J0VDE6_9GAMM</name>
<comment type="function">
    <text evidence="6">3'-to-5' exoribonuclease specific for small oligoribonucleotides.</text>
</comment>
<reference evidence="9" key="1">
    <citation type="submission" date="2016-11" db="EMBL/GenBank/DDBJ databases">
        <title>Halolamina sediminis sp. nov., an extremely halophilic archaeon isolated from solar salt.</title>
        <authorList>
            <person name="Koh H.-W."/>
            <person name="Rani S."/>
            <person name="Park S.-J."/>
        </authorList>
    </citation>
    <scope>NUCLEOTIDE SEQUENCE [LARGE SCALE GENOMIC DNA]</scope>
    <source>
        <strain evidence="9">Hb3</strain>
    </source>
</reference>
<dbReference type="InterPro" id="IPR036397">
    <property type="entry name" value="RNaseH_sf"/>
</dbReference>
<dbReference type="Pfam" id="PF00929">
    <property type="entry name" value="RNase_T"/>
    <property type="match status" value="1"/>
</dbReference>
<accession>A0A1J0VDE6</accession>
<dbReference type="SMART" id="SM00479">
    <property type="entry name" value="EXOIII"/>
    <property type="match status" value="1"/>
</dbReference>
<keyword evidence="6" id="KW-0963">Cytoplasm</keyword>
<keyword evidence="9" id="KW-1185">Reference proteome</keyword>
<dbReference type="CDD" id="cd06135">
    <property type="entry name" value="Orn"/>
    <property type="match status" value="1"/>
</dbReference>
<dbReference type="FunFam" id="3.30.420.10:FF:000003">
    <property type="entry name" value="Oligoribonuclease"/>
    <property type="match status" value="1"/>
</dbReference>
<feature type="domain" description="Exonuclease" evidence="7">
    <location>
        <begin position="16"/>
        <end position="189"/>
    </location>
</feature>
<dbReference type="InterPro" id="IPR013520">
    <property type="entry name" value="Ribonucl_H"/>
</dbReference>
<dbReference type="HAMAP" id="MF_00045">
    <property type="entry name" value="Oligoribonuclease"/>
    <property type="match status" value="1"/>
</dbReference>
<dbReference type="GO" id="GO:0003676">
    <property type="term" value="F:nucleic acid binding"/>
    <property type="evidence" value="ECO:0007669"/>
    <property type="project" value="InterPro"/>
</dbReference>
<dbReference type="OrthoDB" id="9801329at2"/>
<dbReference type="EC" id="3.1.-.-" evidence="6"/>